<evidence type="ECO:0000313" key="6">
    <source>
        <dbReference type="Proteomes" id="UP000014601"/>
    </source>
</evidence>
<comment type="function">
    <text evidence="3">Required for dimerization of active 70S ribosomes into 100S ribosomes in stationary phase; 100S ribosomes are translationally inactive and sometimes present during exponential growth.</text>
</comment>
<sequence>MAAFSGYNRCISGAGAVDVYTNRFCIGLLKEVRMEIVITGRHTQIKQRFRDVVESKMNRVTAIAPDAQRIQIVLNTEGNPRQADTAKRVEITVVAGSTVIRAEASSTDQYSALDMALDKLTLRLRRTRDRRKDHRRGYEQMVPVDLGVVEPEVETTVEEVVQVDGTNSADAAVASDLGPGESVEVSVGDTPIVIRRKLHIAEPMSIDEALYEMELIGHDFFLFVNKETMRPSVVYRRHGWSYGVFEIDTPENVAKKK</sequence>
<comment type="caution">
    <text evidence="5">The sequence shown here is derived from an EMBL/GenBank/DDBJ whole genome shotgun (WGS) entry which is preliminary data.</text>
</comment>
<dbReference type="InterPro" id="IPR003489">
    <property type="entry name" value="RHF/RaiA"/>
</dbReference>
<dbReference type="Pfam" id="PF16321">
    <property type="entry name" value="Ribosom_S30AE_C"/>
    <property type="match status" value="1"/>
</dbReference>
<reference evidence="5 6" key="1">
    <citation type="submission" date="2013-06" db="EMBL/GenBank/DDBJ databases">
        <authorList>
            <person name="Weinstock G."/>
            <person name="Sodergren E."/>
            <person name="Lobos E.A."/>
            <person name="Fulton L."/>
            <person name="Fulton R."/>
            <person name="Courtney L."/>
            <person name="Fronick C."/>
            <person name="O'Laughlin M."/>
            <person name="Godfrey J."/>
            <person name="Wilson R.M."/>
            <person name="Miner T."/>
            <person name="Farmer C."/>
            <person name="Delehaunty K."/>
            <person name="Cordes M."/>
            <person name="Minx P."/>
            <person name="Tomlinson C."/>
            <person name="Chen J."/>
            <person name="Wollam A."/>
            <person name="Pepin K.H."/>
            <person name="Bhonagiri V."/>
            <person name="Zhang X."/>
            <person name="Warren W."/>
            <person name="Mitreva M."/>
            <person name="Mardis E.R."/>
            <person name="Wilson R.K."/>
        </authorList>
    </citation>
    <scope>NUCLEOTIDE SEQUENCE [LARGE SCALE GENOMIC DNA]</scope>
    <source>
        <strain evidence="5 6">JCP7719</strain>
    </source>
</reference>
<evidence type="ECO:0000256" key="2">
    <source>
        <dbReference type="ARBA" id="ARBA00022845"/>
    </source>
</evidence>
<dbReference type="InterPro" id="IPR036567">
    <property type="entry name" value="RHF-like"/>
</dbReference>
<dbReference type="Pfam" id="PF02482">
    <property type="entry name" value="Ribosomal_S30AE"/>
    <property type="match status" value="1"/>
</dbReference>
<proteinExistence type="inferred from homology"/>
<dbReference type="InterPro" id="IPR032528">
    <property type="entry name" value="Ribosom_S30AE_C"/>
</dbReference>
<dbReference type="HAMAP" id="MF_00839">
    <property type="entry name" value="HPF"/>
    <property type="match status" value="1"/>
</dbReference>
<comment type="subunit">
    <text evidence="3">Interacts with 100S ribosomes.</text>
</comment>
<dbReference type="Gene3D" id="3.30.160.100">
    <property type="entry name" value="Ribosome hibernation promotion factor-like"/>
    <property type="match status" value="1"/>
</dbReference>
<gene>
    <name evidence="3" type="primary">hpf</name>
    <name evidence="5" type="ORF">HMPREF1576_00761</name>
</gene>
<dbReference type="FunFam" id="3.30.505.50:FF:000002">
    <property type="entry name" value="Ribosome hibernation promoting factor"/>
    <property type="match status" value="1"/>
</dbReference>
<name>S4H473_9BIFI</name>
<evidence type="ECO:0000313" key="5">
    <source>
        <dbReference type="EMBL" id="EPI50670.1"/>
    </source>
</evidence>
<keyword evidence="2 3" id="KW-0810">Translation regulation</keyword>
<feature type="domain" description="Sigma 54 modulation/S30EA ribosomal protein C-terminal" evidence="4">
    <location>
        <begin position="190"/>
        <end position="244"/>
    </location>
</feature>
<dbReference type="InterPro" id="IPR050574">
    <property type="entry name" value="HPF/YfiA_ribosome-assoc"/>
</dbReference>
<dbReference type="Gene3D" id="3.30.505.50">
    <property type="entry name" value="Sigma 54 modulation/S30EA ribosomal protein, C-terminal domain"/>
    <property type="match status" value="1"/>
</dbReference>
<dbReference type="CDD" id="cd00552">
    <property type="entry name" value="RaiA"/>
    <property type="match status" value="1"/>
</dbReference>
<dbReference type="PANTHER" id="PTHR33231:SF1">
    <property type="entry name" value="30S RIBOSOMAL PROTEIN"/>
    <property type="match status" value="1"/>
</dbReference>
<organism evidence="5 6">
    <name type="scientific">Gardnerella pickettii JCP7719</name>
    <dbReference type="NCBI Taxonomy" id="1261061"/>
    <lineage>
        <taxon>Bacteria</taxon>
        <taxon>Bacillati</taxon>
        <taxon>Actinomycetota</taxon>
        <taxon>Actinomycetes</taxon>
        <taxon>Bifidobacteriales</taxon>
        <taxon>Bifidobacteriaceae</taxon>
        <taxon>Gardnerella</taxon>
        <taxon>Gardnerella pickettii</taxon>
    </lineage>
</organism>
<comment type="similarity">
    <text evidence="3">Belongs to the HPF/YfiA ribosome-associated protein family. Long HPF subfamily.</text>
</comment>
<protein>
    <recommendedName>
        <fullName evidence="3">Ribosome hibernation promoting factor</fullName>
        <shortName evidence="3">HPF</shortName>
    </recommendedName>
</protein>
<accession>S4H473</accession>
<keyword evidence="1 3" id="KW-0963">Cytoplasm</keyword>
<dbReference type="AlphaFoldDB" id="S4H473"/>
<evidence type="ECO:0000256" key="1">
    <source>
        <dbReference type="ARBA" id="ARBA00022490"/>
    </source>
</evidence>
<dbReference type="Proteomes" id="UP000014601">
    <property type="component" value="Unassembled WGS sequence"/>
</dbReference>
<dbReference type="SUPFAM" id="SSF69754">
    <property type="entry name" value="Ribosome binding protein Y (YfiA homologue)"/>
    <property type="match status" value="1"/>
</dbReference>
<dbReference type="HOGENOM" id="CLU_071472_0_0_11"/>
<dbReference type="EMBL" id="ATJO01000062">
    <property type="protein sequence ID" value="EPI50670.1"/>
    <property type="molecule type" value="Genomic_DNA"/>
</dbReference>
<dbReference type="GO" id="GO:0022627">
    <property type="term" value="C:cytosolic small ribosomal subunit"/>
    <property type="evidence" value="ECO:0007669"/>
    <property type="project" value="TreeGrafter"/>
</dbReference>
<dbReference type="InterPro" id="IPR034694">
    <property type="entry name" value="HPF_long/plastid"/>
</dbReference>
<dbReference type="PATRIC" id="fig|1261061.4.peg.662"/>
<dbReference type="InterPro" id="IPR038416">
    <property type="entry name" value="Ribosom_S30AE_C_sf"/>
</dbReference>
<dbReference type="NCBIfam" id="TIGR00741">
    <property type="entry name" value="yfiA"/>
    <property type="match status" value="1"/>
</dbReference>
<comment type="subcellular location">
    <subcellularLocation>
        <location evidence="3">Cytoplasm</location>
    </subcellularLocation>
</comment>
<dbReference type="GO" id="GO:0043024">
    <property type="term" value="F:ribosomal small subunit binding"/>
    <property type="evidence" value="ECO:0007669"/>
    <property type="project" value="TreeGrafter"/>
</dbReference>
<evidence type="ECO:0000259" key="4">
    <source>
        <dbReference type="Pfam" id="PF16321"/>
    </source>
</evidence>
<dbReference type="PANTHER" id="PTHR33231">
    <property type="entry name" value="30S RIBOSOMAL PROTEIN"/>
    <property type="match status" value="1"/>
</dbReference>
<dbReference type="GO" id="GO:0045900">
    <property type="term" value="P:negative regulation of translational elongation"/>
    <property type="evidence" value="ECO:0007669"/>
    <property type="project" value="TreeGrafter"/>
</dbReference>
<evidence type="ECO:0000256" key="3">
    <source>
        <dbReference type="HAMAP-Rule" id="MF_00839"/>
    </source>
</evidence>